<keyword evidence="3" id="KW-1185">Reference proteome</keyword>
<sequence length="916" mass="99366">MTAMDNETMDWTELRALIAGRVPQNVIERLAGISASQLRHLRAPLKALLKELRREMSQDSGRYMVAHDQLAATFVAGILCSGTPREAYSWLTQRRLLHTTWPLDGGGSTNSDYHRILALLLLGHRDPAWQQELAVRLAEWLPTNRGLAPWLITYGLAAWSETDLPATDGFIRGWVSQGSLIRYQHQEIREWFAAQGWRAPVPHHTTLRSWLRAEPRLAEFVPRLFEVDDIGSEFTDPYAARFGADNEWPKVLAALADEGVLDRGALLDQCLAKLLRGDRPGNLRGFVALHDQLAPTPEQTADRVGMYIRLAADGAGTVGKIAQKLLKTLDSQGRLEPDAFEELCSAVLTRSETTLVSAQLAWMDKVVRRDTAQSAVLAGALSMAFSHPTAAVQERALGLAARWIGLLGPEMQEQLRDAAIMVDASLQSEAARLLGTGTAQPENLALELPVPAVRTMPEAIESPTELAERFAAALVTRQIDPMELERVLEGAVVQHHAERDAVAAAFAPLATRYPAQNDANRWSATTMAHALGCLMDVLAGRSSRVALDARTLLLEELFTSVDHIPLRRIHEITKHLPSGTAPFLLATPTTADGAIDPAVLAGRLDQFQAESVTPWADDLEQALLRLPDAARADIAGHARMLGGPRSETVILPVFSDFHTQAFGVDELPDATGHRRISTPRVVPVMKTSSEPEECTLAGILAQTPDPLEPQAYYWPTWNGRSNTLIGLWPSITPHHPDLIAAHALPTFFKQADDDSSATAITVLPSLAWAGSSPAPVVHLALAYGLTAAGPASRTAAVDALLALAALDKLDPSLLGRLLAALWHEHIARPGRFLKALGEAARVGAATHVWGVVRALITAVAANPALKGLPDLLSLGSECAALGPVRSDLPELAELALQAKPARLPKEARRLQEILRQ</sequence>
<dbReference type="EMBL" id="FOAZ01000010">
    <property type="protein sequence ID" value="SEL58788.1"/>
    <property type="molecule type" value="Genomic_DNA"/>
</dbReference>
<name>A0A1H7RFL4_STRJI</name>
<dbReference type="Proteomes" id="UP000183015">
    <property type="component" value="Unassembled WGS sequence"/>
</dbReference>
<feature type="domain" description="DUF7825" evidence="1">
    <location>
        <begin position="727"/>
        <end position="841"/>
    </location>
</feature>
<dbReference type="eggNOG" id="ENOG502Z9S7">
    <property type="taxonomic scope" value="Bacteria"/>
</dbReference>
<dbReference type="Pfam" id="PF25149">
    <property type="entry name" value="DUF7825"/>
    <property type="match status" value="1"/>
</dbReference>
<evidence type="ECO:0000313" key="3">
    <source>
        <dbReference type="Proteomes" id="UP000183015"/>
    </source>
</evidence>
<accession>A0A1H7RFL4</accession>
<organism evidence="2 3">
    <name type="scientific">Streptacidiphilus jiangxiensis</name>
    <dbReference type="NCBI Taxonomy" id="235985"/>
    <lineage>
        <taxon>Bacteria</taxon>
        <taxon>Bacillati</taxon>
        <taxon>Actinomycetota</taxon>
        <taxon>Actinomycetes</taxon>
        <taxon>Kitasatosporales</taxon>
        <taxon>Streptomycetaceae</taxon>
        <taxon>Streptacidiphilus</taxon>
    </lineage>
</organism>
<proteinExistence type="predicted"/>
<reference evidence="3" key="1">
    <citation type="submission" date="2016-10" db="EMBL/GenBank/DDBJ databases">
        <authorList>
            <person name="Varghese N."/>
        </authorList>
    </citation>
    <scope>NUCLEOTIDE SEQUENCE [LARGE SCALE GENOMIC DNA]</scope>
    <source>
        <strain evidence="3">DSM 45096 / BCRC 16803 / CGMCC 4.1857 / CIP 109030 / JCM 12277 / KCTC 19219 / NBRC 100920 / 33214</strain>
    </source>
</reference>
<evidence type="ECO:0000259" key="1">
    <source>
        <dbReference type="Pfam" id="PF25149"/>
    </source>
</evidence>
<dbReference type="AlphaFoldDB" id="A0A1H7RFL4"/>
<dbReference type="InterPro" id="IPR056727">
    <property type="entry name" value="DUF7825"/>
</dbReference>
<evidence type="ECO:0000313" key="2">
    <source>
        <dbReference type="EMBL" id="SEL58788.1"/>
    </source>
</evidence>
<dbReference type="STRING" id="235985.SAMN05414137_11095"/>
<protein>
    <recommendedName>
        <fullName evidence="1">DUF7825 domain-containing protein</fullName>
    </recommendedName>
</protein>
<gene>
    <name evidence="2" type="ORF">SAMN05414137_11095</name>
</gene>